<accession>A0A6A8G8S6</accession>
<protein>
    <submittedName>
        <fullName evidence="2">Uncharacterized protein</fullName>
    </submittedName>
</protein>
<gene>
    <name evidence="2" type="ORF">GJR99_11980</name>
</gene>
<evidence type="ECO:0000313" key="2">
    <source>
        <dbReference type="EMBL" id="MRW97287.1"/>
    </source>
</evidence>
<dbReference type="EMBL" id="WKJQ01000001">
    <property type="protein sequence ID" value="MRW97287.1"/>
    <property type="molecule type" value="Genomic_DNA"/>
</dbReference>
<keyword evidence="1" id="KW-1133">Transmembrane helix</keyword>
<reference evidence="2 3" key="1">
    <citation type="submission" date="2019-11" db="EMBL/GenBank/DDBJ databases">
        <title>Whole genome sequence of Haloferax sp. MBLA0078.</title>
        <authorList>
            <person name="Seo M.-J."/>
            <person name="Cho E.-S."/>
        </authorList>
    </citation>
    <scope>NUCLEOTIDE SEQUENCE [LARGE SCALE GENOMIC DNA]</scope>
    <source>
        <strain evidence="2 3">MBLA0078</strain>
    </source>
</reference>
<comment type="caution">
    <text evidence="2">The sequence shown here is derived from an EMBL/GenBank/DDBJ whole genome shotgun (WGS) entry which is preliminary data.</text>
</comment>
<sequence length="143" mass="15843">MGAYPSSTEMGTEYDAWVGEQASLAGTVVETDPVTITDEYRAGEHVTLQVVGADVDAQQGDRLAVFGVVEEDHTIRALNAYTVPPSNYLYMYAVSFVAGVWVLGRLVRTWRLDWASWSLEPRSTPLRLSNISVWSQETEEPDA</sequence>
<dbReference type="Pfam" id="PF26045">
    <property type="entry name" value="OB_2TM_halo"/>
    <property type="match status" value="1"/>
</dbReference>
<feature type="transmembrane region" description="Helical" evidence="1">
    <location>
        <begin position="88"/>
        <end position="107"/>
    </location>
</feature>
<organism evidence="2 3">
    <name type="scientific">Haloferax marinum</name>
    <dbReference type="NCBI Taxonomy" id="2666143"/>
    <lineage>
        <taxon>Archaea</taxon>
        <taxon>Methanobacteriati</taxon>
        <taxon>Methanobacteriota</taxon>
        <taxon>Stenosarchaea group</taxon>
        <taxon>Halobacteria</taxon>
        <taxon>Halobacteriales</taxon>
        <taxon>Haloferacaceae</taxon>
        <taxon>Haloferax</taxon>
    </lineage>
</organism>
<keyword evidence="3" id="KW-1185">Reference proteome</keyword>
<dbReference type="AlphaFoldDB" id="A0A6A8G8S6"/>
<keyword evidence="1" id="KW-0812">Transmembrane</keyword>
<proteinExistence type="predicted"/>
<dbReference type="InterPro" id="IPR058927">
    <property type="entry name" value="OB_2TM"/>
</dbReference>
<evidence type="ECO:0000313" key="3">
    <source>
        <dbReference type="Proteomes" id="UP000443423"/>
    </source>
</evidence>
<dbReference type="Proteomes" id="UP000443423">
    <property type="component" value="Unassembled WGS sequence"/>
</dbReference>
<keyword evidence="1" id="KW-0472">Membrane</keyword>
<name>A0A6A8G8S6_9EURY</name>
<evidence type="ECO:0000256" key="1">
    <source>
        <dbReference type="SAM" id="Phobius"/>
    </source>
</evidence>